<dbReference type="InterPro" id="IPR007197">
    <property type="entry name" value="rSAM"/>
</dbReference>
<evidence type="ECO:0000256" key="1">
    <source>
        <dbReference type="ARBA" id="ARBA00022723"/>
    </source>
</evidence>
<keyword evidence="3" id="KW-0411">Iron-sulfur</keyword>
<evidence type="ECO:0000313" key="6">
    <source>
        <dbReference type="Proteomes" id="UP000051870"/>
    </source>
</evidence>
<dbReference type="AlphaFoldDB" id="A0A0P1IE35"/>
<dbReference type="Proteomes" id="UP000051870">
    <property type="component" value="Unassembled WGS sequence"/>
</dbReference>
<reference evidence="6" key="1">
    <citation type="submission" date="2015-09" db="EMBL/GenBank/DDBJ databases">
        <authorList>
            <person name="Rodrigo-Torres Lidia"/>
            <person name="Arahal R.David."/>
        </authorList>
    </citation>
    <scope>NUCLEOTIDE SEQUENCE [LARGE SCALE GENOMIC DNA]</scope>
    <source>
        <strain evidence="6">CECT 7735</strain>
    </source>
</reference>
<dbReference type="PANTHER" id="PTHR43432">
    <property type="entry name" value="SLR0285 PROTEIN"/>
    <property type="match status" value="1"/>
</dbReference>
<dbReference type="CDD" id="cd01335">
    <property type="entry name" value="Radical_SAM"/>
    <property type="match status" value="1"/>
</dbReference>
<evidence type="ECO:0000259" key="4">
    <source>
        <dbReference type="PROSITE" id="PS51918"/>
    </source>
</evidence>
<evidence type="ECO:0000313" key="5">
    <source>
        <dbReference type="EMBL" id="CUJ93275.1"/>
    </source>
</evidence>
<dbReference type="SFLD" id="SFLDS00029">
    <property type="entry name" value="Radical_SAM"/>
    <property type="match status" value="1"/>
</dbReference>
<dbReference type="PROSITE" id="PS51918">
    <property type="entry name" value="RADICAL_SAM"/>
    <property type="match status" value="1"/>
</dbReference>
<gene>
    <name evidence="5" type="ORF">PH7735_01582</name>
</gene>
<dbReference type="GO" id="GO:0051536">
    <property type="term" value="F:iron-sulfur cluster binding"/>
    <property type="evidence" value="ECO:0007669"/>
    <property type="project" value="UniProtKB-KW"/>
</dbReference>
<keyword evidence="6" id="KW-1185">Reference proteome</keyword>
<dbReference type="Pfam" id="PF04055">
    <property type="entry name" value="Radical_SAM"/>
    <property type="match status" value="1"/>
</dbReference>
<name>A0A0P1IE35_9RHOB</name>
<feature type="domain" description="Radical SAM core" evidence="4">
    <location>
        <begin position="84"/>
        <end position="321"/>
    </location>
</feature>
<dbReference type="GO" id="GO:0046872">
    <property type="term" value="F:metal ion binding"/>
    <property type="evidence" value="ECO:0007669"/>
    <property type="project" value="UniProtKB-KW"/>
</dbReference>
<sequence length="379" mass="42617">MEEMRFVAFVLHLFQCCGMQNCESSKIEKERRRGRGALSNQAGRFDLARVEESDGWDIPFDRPAFKTELRLEPAKTIITRNTSPDVPFDRSLNPYRGCEHGCVYCFARPTHSYLGLSAGLDFETRLIGRPNAAALLDKALRRKGYDVGTLAVGTNTDPYQPVEKEQGIWRACLEVLERFQHPVGIVTKGTLIERDIDVLVRMARRNLVHVGISITTLDPDVSRAMEPRVPAPARRLTTVRRLADAGIPVRVMMAPVVPAITDIEIEALLGASAAAGARAASWIMLRLPLEVSPLFREWLDTHFPDRAKRVMARVREMHGGEDYRADWGKRMRGEGHYAEMIALRFKRAMRAQNLVATLPPLNTDLFCPPLSKGDQLALF</sequence>
<proteinExistence type="predicted"/>
<dbReference type="SUPFAM" id="SSF102114">
    <property type="entry name" value="Radical SAM enzymes"/>
    <property type="match status" value="1"/>
</dbReference>
<dbReference type="GO" id="GO:0003824">
    <property type="term" value="F:catalytic activity"/>
    <property type="evidence" value="ECO:0007669"/>
    <property type="project" value="InterPro"/>
</dbReference>
<dbReference type="InterPro" id="IPR058240">
    <property type="entry name" value="rSAM_sf"/>
</dbReference>
<dbReference type="SMART" id="SM00729">
    <property type="entry name" value="Elp3"/>
    <property type="match status" value="1"/>
</dbReference>
<organism evidence="5 6">
    <name type="scientific">Shimia thalassica</name>
    <dbReference type="NCBI Taxonomy" id="1715693"/>
    <lineage>
        <taxon>Bacteria</taxon>
        <taxon>Pseudomonadati</taxon>
        <taxon>Pseudomonadota</taxon>
        <taxon>Alphaproteobacteria</taxon>
        <taxon>Rhodobacterales</taxon>
        <taxon>Roseobacteraceae</taxon>
    </lineage>
</organism>
<dbReference type="EMBL" id="CYTW01000001">
    <property type="protein sequence ID" value="CUJ93275.1"/>
    <property type="molecule type" value="Genomic_DNA"/>
</dbReference>
<keyword evidence="1" id="KW-0479">Metal-binding</keyword>
<accession>A0A0P1IE35</accession>
<protein>
    <submittedName>
        <fullName evidence="5">Radical SAM superfamily protein</fullName>
    </submittedName>
</protein>
<dbReference type="NCBIfam" id="NF033668">
    <property type="entry name" value="rSAM_PA0069"/>
    <property type="match status" value="1"/>
</dbReference>
<dbReference type="Gene3D" id="3.80.30.30">
    <property type="match status" value="1"/>
</dbReference>
<evidence type="ECO:0000256" key="3">
    <source>
        <dbReference type="ARBA" id="ARBA00023014"/>
    </source>
</evidence>
<dbReference type="STRING" id="1715693.PH7735_01582"/>
<dbReference type="PANTHER" id="PTHR43432:SF3">
    <property type="entry name" value="SLR0285 PROTEIN"/>
    <property type="match status" value="1"/>
</dbReference>
<dbReference type="SFLD" id="SFLDG01084">
    <property type="entry name" value="Uncharacterised_Radical_SAM_Su"/>
    <property type="match status" value="1"/>
</dbReference>
<dbReference type="InterPro" id="IPR006638">
    <property type="entry name" value="Elp3/MiaA/NifB-like_rSAM"/>
</dbReference>
<evidence type="ECO:0000256" key="2">
    <source>
        <dbReference type="ARBA" id="ARBA00023004"/>
    </source>
</evidence>
<dbReference type="InterPro" id="IPR040086">
    <property type="entry name" value="MJ0683-like"/>
</dbReference>
<keyword evidence="2" id="KW-0408">Iron</keyword>